<evidence type="ECO:0008006" key="7">
    <source>
        <dbReference type="Google" id="ProtNLM"/>
    </source>
</evidence>
<dbReference type="Pfam" id="PF00990">
    <property type="entry name" value="GGDEF"/>
    <property type="match status" value="1"/>
</dbReference>
<feature type="domain" description="Response regulatory" evidence="3">
    <location>
        <begin position="11"/>
        <end position="126"/>
    </location>
</feature>
<keyword evidence="6" id="KW-1185">Reference proteome</keyword>
<dbReference type="Gene3D" id="3.30.70.270">
    <property type="match status" value="1"/>
</dbReference>
<dbReference type="InterPro" id="IPR011006">
    <property type="entry name" value="CheY-like_superfamily"/>
</dbReference>
<comment type="caution">
    <text evidence="5">The sequence shown here is derived from an EMBL/GenBank/DDBJ whole genome shotgun (WGS) entry which is preliminary data.</text>
</comment>
<dbReference type="InterPro" id="IPR000160">
    <property type="entry name" value="GGDEF_dom"/>
</dbReference>
<dbReference type="EMBL" id="MYFO01000048">
    <property type="protein sequence ID" value="TFE83482.1"/>
    <property type="molecule type" value="Genomic_DNA"/>
</dbReference>
<dbReference type="SMART" id="SM00448">
    <property type="entry name" value="REC"/>
    <property type="match status" value="1"/>
</dbReference>
<protein>
    <recommendedName>
        <fullName evidence="7">Diguanylate cyclase</fullName>
    </recommendedName>
</protein>
<dbReference type="Pfam" id="PF00072">
    <property type="entry name" value="Response_reg"/>
    <property type="match status" value="1"/>
</dbReference>
<dbReference type="OrthoDB" id="9759607at2"/>
<proteinExistence type="predicted"/>
<dbReference type="GO" id="GO:1902201">
    <property type="term" value="P:negative regulation of bacterial-type flagellum-dependent cell motility"/>
    <property type="evidence" value="ECO:0007669"/>
    <property type="project" value="TreeGrafter"/>
</dbReference>
<dbReference type="GO" id="GO:0005886">
    <property type="term" value="C:plasma membrane"/>
    <property type="evidence" value="ECO:0007669"/>
    <property type="project" value="TreeGrafter"/>
</dbReference>
<dbReference type="GO" id="GO:0000160">
    <property type="term" value="P:phosphorelay signal transduction system"/>
    <property type="evidence" value="ECO:0007669"/>
    <property type="project" value="InterPro"/>
</dbReference>
<reference evidence="5 6" key="1">
    <citation type="submission" date="2017-03" db="EMBL/GenBank/DDBJ databases">
        <title>Isolation of Levoglucosan Utilizing Bacteria.</title>
        <authorList>
            <person name="Arya A.S."/>
        </authorList>
    </citation>
    <scope>NUCLEOTIDE SEQUENCE [LARGE SCALE GENOMIC DNA]</scope>
    <source>
        <strain evidence="5 6">MEC069</strain>
    </source>
</reference>
<dbReference type="CDD" id="cd01949">
    <property type="entry name" value="GGDEF"/>
    <property type="match status" value="1"/>
</dbReference>
<dbReference type="InterPro" id="IPR050469">
    <property type="entry name" value="Diguanylate_Cyclase"/>
</dbReference>
<evidence type="ECO:0000313" key="5">
    <source>
        <dbReference type="EMBL" id="TFE83482.1"/>
    </source>
</evidence>
<accession>A0A4Y8PRT0</accession>
<name>A0A4Y8PRT0_9BACL</name>
<evidence type="ECO:0000313" key="6">
    <source>
        <dbReference type="Proteomes" id="UP000298246"/>
    </source>
</evidence>
<dbReference type="InterPro" id="IPR043128">
    <property type="entry name" value="Rev_trsase/Diguanyl_cyclase"/>
</dbReference>
<feature type="domain" description="GGDEF" evidence="4">
    <location>
        <begin position="174"/>
        <end position="304"/>
    </location>
</feature>
<dbReference type="SMART" id="SM00267">
    <property type="entry name" value="GGDEF"/>
    <property type="match status" value="1"/>
</dbReference>
<dbReference type="AlphaFoldDB" id="A0A4Y8PRT0"/>
<dbReference type="PROSITE" id="PS50110">
    <property type="entry name" value="RESPONSE_REGULATORY"/>
    <property type="match status" value="1"/>
</dbReference>
<dbReference type="SUPFAM" id="SSF55073">
    <property type="entry name" value="Nucleotide cyclase"/>
    <property type="match status" value="1"/>
</dbReference>
<dbReference type="SUPFAM" id="SSF52172">
    <property type="entry name" value="CheY-like"/>
    <property type="match status" value="1"/>
</dbReference>
<dbReference type="GO" id="GO:0043709">
    <property type="term" value="P:cell adhesion involved in single-species biofilm formation"/>
    <property type="evidence" value="ECO:0007669"/>
    <property type="project" value="TreeGrafter"/>
</dbReference>
<dbReference type="InterPro" id="IPR029787">
    <property type="entry name" value="Nucleotide_cyclase"/>
</dbReference>
<sequence length="304" mass="34029">MKGGSWIVKKRILLVDDEPHNLEILRIFLRSLNYDIYEAECGEQALLMVDQVRPDVILLDVMMPDLSGFIVAKRWRERPDFNIPIIFLSAKVQKEDMMLGLQLGATDYLTKPFDLDLLEKKVSIVLEHRAKLQELQKENAHLSALAYIDSLTGLYNRTYLTHVEQLAASGQGRSFVKAMMVDVDHFKDINDNFGHLVGDLVLKETSRVILSHIDTHQDLAFRYGGDEFLVLFGKGEDALRLANAILQDVTGLAIQTNCDQLVRATVSIGLSAEAPQPELAAVIASADNALYSAKHHGRNQVFGC</sequence>
<dbReference type="PANTHER" id="PTHR45138:SF9">
    <property type="entry name" value="DIGUANYLATE CYCLASE DGCM-RELATED"/>
    <property type="match status" value="1"/>
</dbReference>
<dbReference type="CDD" id="cd17574">
    <property type="entry name" value="REC_OmpR"/>
    <property type="match status" value="1"/>
</dbReference>
<dbReference type="Gene3D" id="3.40.50.2300">
    <property type="match status" value="1"/>
</dbReference>
<dbReference type="Proteomes" id="UP000298246">
    <property type="component" value="Unassembled WGS sequence"/>
</dbReference>
<evidence type="ECO:0000256" key="1">
    <source>
        <dbReference type="PROSITE-ProRule" id="PRU00169"/>
    </source>
</evidence>
<dbReference type="FunFam" id="3.30.70.270:FF:000001">
    <property type="entry name" value="Diguanylate cyclase domain protein"/>
    <property type="match status" value="1"/>
</dbReference>
<dbReference type="GO" id="GO:0052621">
    <property type="term" value="F:diguanylate cyclase activity"/>
    <property type="evidence" value="ECO:0007669"/>
    <property type="project" value="TreeGrafter"/>
</dbReference>
<feature type="coiled-coil region" evidence="2">
    <location>
        <begin position="118"/>
        <end position="145"/>
    </location>
</feature>
<dbReference type="PANTHER" id="PTHR45138">
    <property type="entry name" value="REGULATORY COMPONENTS OF SENSORY TRANSDUCTION SYSTEM"/>
    <property type="match status" value="1"/>
</dbReference>
<organism evidence="5 6">
    <name type="scientific">Paenibacillus athensensis</name>
    <dbReference type="NCBI Taxonomy" id="1967502"/>
    <lineage>
        <taxon>Bacteria</taxon>
        <taxon>Bacillati</taxon>
        <taxon>Bacillota</taxon>
        <taxon>Bacilli</taxon>
        <taxon>Bacillales</taxon>
        <taxon>Paenibacillaceae</taxon>
        <taxon>Paenibacillus</taxon>
    </lineage>
</organism>
<evidence type="ECO:0000256" key="2">
    <source>
        <dbReference type="SAM" id="Coils"/>
    </source>
</evidence>
<keyword evidence="2" id="KW-0175">Coiled coil</keyword>
<evidence type="ECO:0000259" key="4">
    <source>
        <dbReference type="PROSITE" id="PS50887"/>
    </source>
</evidence>
<evidence type="ECO:0000259" key="3">
    <source>
        <dbReference type="PROSITE" id="PS50110"/>
    </source>
</evidence>
<dbReference type="InterPro" id="IPR001789">
    <property type="entry name" value="Sig_transdc_resp-reg_receiver"/>
</dbReference>
<dbReference type="NCBIfam" id="TIGR00254">
    <property type="entry name" value="GGDEF"/>
    <property type="match status" value="1"/>
</dbReference>
<dbReference type="PROSITE" id="PS50887">
    <property type="entry name" value="GGDEF"/>
    <property type="match status" value="1"/>
</dbReference>
<feature type="modified residue" description="4-aspartylphosphate" evidence="1">
    <location>
        <position position="60"/>
    </location>
</feature>
<gene>
    <name evidence="5" type="ORF">B5M42_22785</name>
</gene>
<keyword evidence="1" id="KW-0597">Phosphoprotein</keyword>